<dbReference type="InterPro" id="IPR037523">
    <property type="entry name" value="VOC_core"/>
</dbReference>
<proteinExistence type="predicted"/>
<dbReference type="EMBL" id="LROM01000072">
    <property type="protein sequence ID" value="OFA03469.1"/>
    <property type="molecule type" value="Genomic_DNA"/>
</dbReference>
<dbReference type="PANTHER" id="PTHR43048">
    <property type="entry name" value="METHYLMALONYL-COA EPIMERASE"/>
    <property type="match status" value="1"/>
</dbReference>
<dbReference type="GO" id="GO:0046872">
    <property type="term" value="F:metal ion binding"/>
    <property type="evidence" value="ECO:0007669"/>
    <property type="project" value="UniProtKB-KW"/>
</dbReference>
<dbReference type="GO" id="GO:0004493">
    <property type="term" value="F:methylmalonyl-CoA epimerase activity"/>
    <property type="evidence" value="ECO:0007669"/>
    <property type="project" value="TreeGrafter"/>
</dbReference>
<keyword evidence="4" id="KW-1185">Reference proteome</keyword>
<dbReference type="RefSeq" id="WP_070247548.1">
    <property type="nucleotide sequence ID" value="NZ_LROM01000072.1"/>
</dbReference>
<dbReference type="SUPFAM" id="SSF54593">
    <property type="entry name" value="Glyoxalase/Bleomycin resistance protein/Dihydroxybiphenyl dioxygenase"/>
    <property type="match status" value="1"/>
</dbReference>
<name>A0A1E7WUL2_9BURK</name>
<dbReference type="AlphaFoldDB" id="A0A1E7WUL2"/>
<evidence type="ECO:0000259" key="2">
    <source>
        <dbReference type="PROSITE" id="PS51819"/>
    </source>
</evidence>
<reference evidence="4" key="1">
    <citation type="journal article" date="2016" name="Front. Microbiol.">
        <title>Molecular Keys to the Janthinobacterium and Duganella spp. Interaction with the Plant Pathogen Fusarium graminearum.</title>
        <authorList>
            <person name="Haack F.S."/>
            <person name="Poehlein A."/>
            <person name="Kroger C."/>
            <person name="Voigt C.A."/>
            <person name="Piepenbring M."/>
            <person name="Bode H.B."/>
            <person name="Daniel R."/>
            <person name="Schafer W."/>
            <person name="Streit W.R."/>
        </authorList>
    </citation>
    <scope>NUCLEOTIDE SEQUENCE [LARGE SCALE GENOMIC DNA]</scope>
    <source>
        <strain evidence="4">T54</strain>
    </source>
</reference>
<dbReference type="InterPro" id="IPR051785">
    <property type="entry name" value="MMCE/EMCE_epimerase"/>
</dbReference>
<organism evidence="3 4">
    <name type="scientific">Duganella phyllosphaerae</name>
    <dbReference type="NCBI Taxonomy" id="762836"/>
    <lineage>
        <taxon>Bacteria</taxon>
        <taxon>Pseudomonadati</taxon>
        <taxon>Pseudomonadota</taxon>
        <taxon>Betaproteobacteria</taxon>
        <taxon>Burkholderiales</taxon>
        <taxon>Oxalobacteraceae</taxon>
        <taxon>Telluria group</taxon>
        <taxon>Duganella</taxon>
    </lineage>
</organism>
<accession>A0A1E7WUL2</accession>
<gene>
    <name evidence="3" type="ORF">DUPY_18510</name>
</gene>
<evidence type="ECO:0000313" key="3">
    <source>
        <dbReference type="EMBL" id="OFA03469.1"/>
    </source>
</evidence>
<dbReference type="PROSITE" id="PS51819">
    <property type="entry name" value="VOC"/>
    <property type="match status" value="1"/>
</dbReference>
<dbReference type="InterPro" id="IPR029068">
    <property type="entry name" value="Glyas_Bleomycin-R_OHBP_Dase"/>
</dbReference>
<dbReference type="Gene3D" id="3.10.180.10">
    <property type="entry name" value="2,3-Dihydroxybiphenyl 1,2-Dioxygenase, domain 1"/>
    <property type="match status" value="1"/>
</dbReference>
<dbReference type="GO" id="GO:0046491">
    <property type="term" value="P:L-methylmalonyl-CoA metabolic process"/>
    <property type="evidence" value="ECO:0007669"/>
    <property type="project" value="TreeGrafter"/>
</dbReference>
<feature type="domain" description="VOC" evidence="2">
    <location>
        <begin position="10"/>
        <end position="161"/>
    </location>
</feature>
<comment type="caution">
    <text evidence="3">The sequence shown here is derived from an EMBL/GenBank/DDBJ whole genome shotgun (WGS) entry which is preliminary data.</text>
</comment>
<sequence length="166" mass="18429">MNQPLISFRRIDHASWTVAELEPVIAFYNRVFGVTAVYAMGPLDAADMGRDEQGRDWTDTHLGIPGARIRLAMLQFPDGFKLELFEYQKPLGSSTAPLPGNHIGSHHLGIEVDDLEQAAGVLLDNGCTVLERIELDSGPTAGSSFRYFRDPWSNIFELCRHTPSSL</sequence>
<protein>
    <submittedName>
        <fullName evidence="3">Glyoxalase-like domain protein</fullName>
    </submittedName>
</protein>
<evidence type="ECO:0000256" key="1">
    <source>
        <dbReference type="ARBA" id="ARBA00022723"/>
    </source>
</evidence>
<dbReference type="Pfam" id="PF13669">
    <property type="entry name" value="Glyoxalase_4"/>
    <property type="match status" value="1"/>
</dbReference>
<dbReference type="OrthoDB" id="2613830at2"/>
<dbReference type="PANTHER" id="PTHR43048:SF5">
    <property type="entry name" value="BLR5325 PROTEIN"/>
    <property type="match status" value="1"/>
</dbReference>
<dbReference type="Proteomes" id="UP000175989">
    <property type="component" value="Unassembled WGS sequence"/>
</dbReference>
<evidence type="ECO:0000313" key="4">
    <source>
        <dbReference type="Proteomes" id="UP000175989"/>
    </source>
</evidence>
<keyword evidence="1" id="KW-0479">Metal-binding</keyword>